<evidence type="ECO:0000256" key="2">
    <source>
        <dbReference type="ARBA" id="ARBA00023125"/>
    </source>
</evidence>
<keyword evidence="2" id="KW-0238">DNA-binding</keyword>
<dbReference type="PROSITE" id="PS01124">
    <property type="entry name" value="HTH_ARAC_FAMILY_2"/>
    <property type="match status" value="1"/>
</dbReference>
<evidence type="ECO:0000256" key="3">
    <source>
        <dbReference type="ARBA" id="ARBA00023163"/>
    </source>
</evidence>
<protein>
    <submittedName>
        <fullName evidence="5">Helix-turn-helix domain-containing protein</fullName>
    </submittedName>
</protein>
<proteinExistence type="predicted"/>
<evidence type="ECO:0000259" key="4">
    <source>
        <dbReference type="PROSITE" id="PS01124"/>
    </source>
</evidence>
<evidence type="ECO:0000313" key="5">
    <source>
        <dbReference type="EMBL" id="NEG55638.1"/>
    </source>
</evidence>
<dbReference type="InterPro" id="IPR009057">
    <property type="entry name" value="Homeodomain-like_sf"/>
</dbReference>
<evidence type="ECO:0000313" key="6">
    <source>
        <dbReference type="Proteomes" id="UP000483293"/>
    </source>
</evidence>
<keyword evidence="1" id="KW-0805">Transcription regulation</keyword>
<keyword evidence="6" id="KW-1185">Reference proteome</keyword>
<gene>
    <name evidence="5" type="ORF">GFD21_07675</name>
</gene>
<name>A0A6L9SSW6_9BIFI</name>
<dbReference type="Proteomes" id="UP000483293">
    <property type="component" value="Unassembled WGS sequence"/>
</dbReference>
<feature type="domain" description="HTH araC/xylS-type" evidence="4">
    <location>
        <begin position="242"/>
        <end position="340"/>
    </location>
</feature>
<dbReference type="InterPro" id="IPR018060">
    <property type="entry name" value="HTH_AraC"/>
</dbReference>
<dbReference type="Gene3D" id="1.10.10.60">
    <property type="entry name" value="Homeodomain-like"/>
    <property type="match status" value="2"/>
</dbReference>
<dbReference type="GO" id="GO:0043565">
    <property type="term" value="F:sequence-specific DNA binding"/>
    <property type="evidence" value="ECO:0007669"/>
    <property type="project" value="InterPro"/>
</dbReference>
<dbReference type="AlphaFoldDB" id="A0A6L9SSW6"/>
<comment type="caution">
    <text evidence="5">The sequence shown here is derived from an EMBL/GenBank/DDBJ whole genome shotgun (WGS) entry which is preliminary data.</text>
</comment>
<dbReference type="SUPFAM" id="SSF51215">
    <property type="entry name" value="Regulatory protein AraC"/>
    <property type="match status" value="1"/>
</dbReference>
<dbReference type="EMBL" id="WHZV01000006">
    <property type="protein sequence ID" value="NEG55638.1"/>
    <property type="molecule type" value="Genomic_DNA"/>
</dbReference>
<dbReference type="PANTHER" id="PTHR43280">
    <property type="entry name" value="ARAC-FAMILY TRANSCRIPTIONAL REGULATOR"/>
    <property type="match status" value="1"/>
</dbReference>
<dbReference type="PANTHER" id="PTHR43280:SF2">
    <property type="entry name" value="HTH-TYPE TRANSCRIPTIONAL REGULATOR EXSA"/>
    <property type="match status" value="1"/>
</dbReference>
<dbReference type="SMART" id="SM00342">
    <property type="entry name" value="HTH_ARAC"/>
    <property type="match status" value="1"/>
</dbReference>
<accession>A0A6L9SSW6</accession>
<dbReference type="GO" id="GO:0003700">
    <property type="term" value="F:DNA-binding transcription factor activity"/>
    <property type="evidence" value="ECO:0007669"/>
    <property type="project" value="InterPro"/>
</dbReference>
<keyword evidence="3" id="KW-0804">Transcription</keyword>
<dbReference type="Pfam" id="PF12833">
    <property type="entry name" value="HTH_18"/>
    <property type="match status" value="1"/>
</dbReference>
<reference evidence="5 6" key="1">
    <citation type="submission" date="2019-10" db="EMBL/GenBank/DDBJ databases">
        <title>Bifidobacterium from non-human primates.</title>
        <authorList>
            <person name="Modesto M."/>
        </authorList>
    </citation>
    <scope>NUCLEOTIDE SEQUENCE [LARGE SCALE GENOMIC DNA]</scope>
    <source>
        <strain evidence="5 6">SMA15</strain>
    </source>
</reference>
<evidence type="ECO:0000256" key="1">
    <source>
        <dbReference type="ARBA" id="ARBA00023015"/>
    </source>
</evidence>
<sequence>MSKSVIFRLHFAASGDNGGQEASMAVTYEIDIAKPVYYLVTGEFTSEPGWTHARYEHEDDFELILGLSGHFDLTVRNLAGDANERRFRVGPSTCLLLPPRIVVQGADRTGENVDFIWLHFLAEWHESERFQSKSVTFLPQSEESPAADATTGTHPDAARTFQRIRRREYCPDVNNTVILPDRFAVQNRNRILLAARNLLSVTNSYRYSQRENDFLTSALLLELSDDYLHTLADAGTNERRTAPIVSWIKTNMSSSLSAIDVADHFAMNPDYLTRLFKRENDVTLRDYIISLRIETAKALLVRTDLPIPLVARYAHFNDARNFMKQFKKHTSLTPTGYRSTFAQAHINTPFVDVELPLPHEVSVMIHEGRRS</sequence>
<dbReference type="InterPro" id="IPR037923">
    <property type="entry name" value="HTH-like"/>
</dbReference>
<dbReference type="SUPFAM" id="SSF46689">
    <property type="entry name" value="Homeodomain-like"/>
    <property type="match status" value="2"/>
</dbReference>
<organism evidence="5 6">
    <name type="scientific">Bifidobacterium platyrrhinorum</name>
    <dbReference type="NCBI Taxonomy" id="2661628"/>
    <lineage>
        <taxon>Bacteria</taxon>
        <taxon>Bacillati</taxon>
        <taxon>Actinomycetota</taxon>
        <taxon>Actinomycetes</taxon>
        <taxon>Bifidobacteriales</taxon>
        <taxon>Bifidobacteriaceae</taxon>
        <taxon>Bifidobacterium</taxon>
    </lineage>
</organism>